<accession>A0A285RY03</accession>
<keyword evidence="11" id="KW-0067">ATP-binding</keyword>
<dbReference type="InterPro" id="IPR003660">
    <property type="entry name" value="HAMP_dom"/>
</dbReference>
<dbReference type="Proteomes" id="UP000219331">
    <property type="component" value="Unassembled WGS sequence"/>
</dbReference>
<dbReference type="PANTHER" id="PTHR44936:SF5">
    <property type="entry name" value="SENSOR HISTIDINE KINASE ENVZ"/>
    <property type="match status" value="1"/>
</dbReference>
<evidence type="ECO:0000256" key="14">
    <source>
        <dbReference type="ARBA" id="ARBA00023136"/>
    </source>
</evidence>
<dbReference type="CDD" id="cd00075">
    <property type="entry name" value="HATPase"/>
    <property type="match status" value="1"/>
</dbReference>
<feature type="domain" description="HAMP" evidence="18">
    <location>
        <begin position="228"/>
        <end position="280"/>
    </location>
</feature>
<dbReference type="SUPFAM" id="SSF55874">
    <property type="entry name" value="ATPase domain of HSP90 chaperone/DNA topoisomerase II/histidine kinase"/>
    <property type="match status" value="1"/>
</dbReference>
<dbReference type="PANTHER" id="PTHR44936">
    <property type="entry name" value="SENSOR PROTEIN CREC"/>
    <property type="match status" value="1"/>
</dbReference>
<keyword evidence="5" id="KW-0997">Cell inner membrane</keyword>
<evidence type="ECO:0000256" key="8">
    <source>
        <dbReference type="ARBA" id="ARBA00022692"/>
    </source>
</evidence>
<evidence type="ECO:0000256" key="16">
    <source>
        <dbReference type="SAM" id="Phobius"/>
    </source>
</evidence>
<reference evidence="19 20" key="1">
    <citation type="submission" date="2017-08" db="EMBL/GenBank/DDBJ databases">
        <authorList>
            <person name="de Groot N.N."/>
        </authorList>
    </citation>
    <scope>NUCLEOTIDE SEQUENCE [LARGE SCALE GENOMIC DNA]</scope>
    <source>
        <strain evidence="19 20">USBA 352</strain>
    </source>
</reference>
<evidence type="ECO:0000256" key="13">
    <source>
        <dbReference type="ARBA" id="ARBA00023012"/>
    </source>
</evidence>
<dbReference type="Gene3D" id="3.30.565.10">
    <property type="entry name" value="Histidine kinase-like ATPase, C-terminal domain"/>
    <property type="match status" value="1"/>
</dbReference>
<dbReference type="GO" id="GO:0000155">
    <property type="term" value="F:phosphorelay sensor kinase activity"/>
    <property type="evidence" value="ECO:0007669"/>
    <property type="project" value="InterPro"/>
</dbReference>
<comment type="subcellular location">
    <subcellularLocation>
        <location evidence="2">Cell inner membrane</location>
        <topology evidence="2">Multi-pass membrane protein</topology>
    </subcellularLocation>
</comment>
<evidence type="ECO:0000256" key="5">
    <source>
        <dbReference type="ARBA" id="ARBA00022519"/>
    </source>
</evidence>
<dbReference type="InterPro" id="IPR004358">
    <property type="entry name" value="Sig_transdc_His_kin-like_C"/>
</dbReference>
<evidence type="ECO:0000313" key="19">
    <source>
        <dbReference type="EMBL" id="SOB97213.1"/>
    </source>
</evidence>
<evidence type="ECO:0000256" key="3">
    <source>
        <dbReference type="ARBA" id="ARBA00012438"/>
    </source>
</evidence>
<proteinExistence type="predicted"/>
<evidence type="ECO:0000256" key="1">
    <source>
        <dbReference type="ARBA" id="ARBA00000085"/>
    </source>
</evidence>
<evidence type="ECO:0000256" key="2">
    <source>
        <dbReference type="ARBA" id="ARBA00004429"/>
    </source>
</evidence>
<dbReference type="PRINTS" id="PR00344">
    <property type="entry name" value="BCTRLSENSOR"/>
</dbReference>
<evidence type="ECO:0000256" key="9">
    <source>
        <dbReference type="ARBA" id="ARBA00022741"/>
    </source>
</evidence>
<evidence type="ECO:0000313" key="20">
    <source>
        <dbReference type="Proteomes" id="UP000219331"/>
    </source>
</evidence>
<dbReference type="CDD" id="cd00082">
    <property type="entry name" value="HisKA"/>
    <property type="match status" value="1"/>
</dbReference>
<dbReference type="InterPro" id="IPR003594">
    <property type="entry name" value="HATPase_dom"/>
</dbReference>
<feature type="region of interest" description="Disordered" evidence="15">
    <location>
        <begin position="123"/>
        <end position="170"/>
    </location>
</feature>
<dbReference type="Pfam" id="PF00672">
    <property type="entry name" value="HAMP"/>
    <property type="match status" value="1"/>
</dbReference>
<organism evidence="19 20">
    <name type="scientific">Stappia indica</name>
    <dbReference type="NCBI Taxonomy" id="538381"/>
    <lineage>
        <taxon>Bacteria</taxon>
        <taxon>Pseudomonadati</taxon>
        <taxon>Pseudomonadota</taxon>
        <taxon>Alphaproteobacteria</taxon>
        <taxon>Hyphomicrobiales</taxon>
        <taxon>Stappiaceae</taxon>
        <taxon>Stappia</taxon>
    </lineage>
</organism>
<dbReference type="InterPro" id="IPR003661">
    <property type="entry name" value="HisK_dim/P_dom"/>
</dbReference>
<keyword evidence="13" id="KW-0902">Two-component regulatory system</keyword>
<keyword evidence="4" id="KW-1003">Cell membrane</keyword>
<dbReference type="InterPro" id="IPR005467">
    <property type="entry name" value="His_kinase_dom"/>
</dbReference>
<evidence type="ECO:0000256" key="11">
    <source>
        <dbReference type="ARBA" id="ARBA00022840"/>
    </source>
</evidence>
<evidence type="ECO:0000256" key="6">
    <source>
        <dbReference type="ARBA" id="ARBA00022553"/>
    </source>
</evidence>
<dbReference type="SMART" id="SM00387">
    <property type="entry name" value="HATPase_c"/>
    <property type="match status" value="1"/>
</dbReference>
<dbReference type="InterPro" id="IPR036097">
    <property type="entry name" value="HisK_dim/P_sf"/>
</dbReference>
<keyword evidence="8 16" id="KW-0812">Transmembrane</keyword>
<gene>
    <name evidence="19" type="ORF">SAMN05421512_102439</name>
</gene>
<keyword evidence="12 16" id="KW-1133">Transmembrane helix</keyword>
<dbReference type="OrthoDB" id="9804645at2"/>
<dbReference type="PROSITE" id="PS50885">
    <property type="entry name" value="HAMP"/>
    <property type="match status" value="1"/>
</dbReference>
<name>A0A285RY03_9HYPH</name>
<dbReference type="CDD" id="cd06225">
    <property type="entry name" value="HAMP"/>
    <property type="match status" value="1"/>
</dbReference>
<evidence type="ECO:0000259" key="18">
    <source>
        <dbReference type="PROSITE" id="PS50885"/>
    </source>
</evidence>
<dbReference type="Pfam" id="PF02518">
    <property type="entry name" value="HATPase_c"/>
    <property type="match status" value="1"/>
</dbReference>
<dbReference type="PROSITE" id="PS50109">
    <property type="entry name" value="HIS_KIN"/>
    <property type="match status" value="1"/>
</dbReference>
<keyword evidence="10 19" id="KW-0418">Kinase</keyword>
<evidence type="ECO:0000256" key="7">
    <source>
        <dbReference type="ARBA" id="ARBA00022679"/>
    </source>
</evidence>
<dbReference type="AlphaFoldDB" id="A0A285RY03"/>
<feature type="transmembrane region" description="Helical" evidence="16">
    <location>
        <begin position="205"/>
        <end position="227"/>
    </location>
</feature>
<dbReference type="SMART" id="SM00388">
    <property type="entry name" value="HisKA"/>
    <property type="match status" value="1"/>
</dbReference>
<dbReference type="GO" id="GO:0005886">
    <property type="term" value="C:plasma membrane"/>
    <property type="evidence" value="ECO:0007669"/>
    <property type="project" value="UniProtKB-SubCell"/>
</dbReference>
<evidence type="ECO:0000256" key="4">
    <source>
        <dbReference type="ARBA" id="ARBA00022475"/>
    </source>
</evidence>
<protein>
    <recommendedName>
        <fullName evidence="3">histidine kinase</fullName>
        <ecNumber evidence="3">2.7.13.3</ecNumber>
    </recommendedName>
</protein>
<evidence type="ECO:0000256" key="12">
    <source>
        <dbReference type="ARBA" id="ARBA00022989"/>
    </source>
</evidence>
<dbReference type="EC" id="2.7.13.3" evidence="3"/>
<keyword evidence="6" id="KW-0597">Phosphoprotein</keyword>
<dbReference type="SUPFAM" id="SSF47384">
    <property type="entry name" value="Homodimeric domain of signal transducing histidine kinase"/>
    <property type="match status" value="1"/>
</dbReference>
<evidence type="ECO:0000256" key="10">
    <source>
        <dbReference type="ARBA" id="ARBA00022777"/>
    </source>
</evidence>
<evidence type="ECO:0000256" key="15">
    <source>
        <dbReference type="SAM" id="MobiDB-lite"/>
    </source>
</evidence>
<sequence length="493" mass="54293">MMSRFRLWPRSLAGQLVALLLIAVVLAQVITLWLFAGERRVALVELARNTIVSRTVSLVRLVEAAPESQHPDMLRAISSRFLWYWIDDAPALTDAGRGKTDKRIAAMLGEELDAGKTIRVDVSRREVSHAPPSRRRIDVGDSEGEDEAEDPPAEQQAGKPARERSAPFHHGSWRAAPVSLTLSIQLSDGRWLNGASRFRVPRNTLLPVFVTVALMAGAIVLVIGVTVSRLTRPLRELAAAAGRLGRGEDVEPLPESGPAEVRGTIQAFNVMQDRLTRFVRDRTRMLGAISHDLRTPITSLRIRAEFIDDDENREKMIETLDEMQRMVEAALAFARDEASREVGAPTDLGDFIDAIAEDYRDIGRPVAFDPPQTRCVVSCRPFSLKRALRNLIDNAVRYGGDAELALATEGGQAVITVRDHGPGIPEDRLKDVFEPFVRLEESRSEETGGIGLGLSIARSIVHAHGGTLMLANHPQGGLEARIALPMDDRPGRR</sequence>
<dbReference type="RefSeq" id="WP_097174158.1">
    <property type="nucleotide sequence ID" value="NZ_OBML01000002.1"/>
</dbReference>
<dbReference type="InterPro" id="IPR050980">
    <property type="entry name" value="2C_sensor_his_kinase"/>
</dbReference>
<dbReference type="GO" id="GO:0005524">
    <property type="term" value="F:ATP binding"/>
    <property type="evidence" value="ECO:0007669"/>
    <property type="project" value="UniProtKB-KW"/>
</dbReference>
<feature type="compositionally biased region" description="Acidic residues" evidence="15">
    <location>
        <begin position="140"/>
        <end position="152"/>
    </location>
</feature>
<keyword evidence="9" id="KW-0547">Nucleotide-binding</keyword>
<dbReference type="InterPro" id="IPR036890">
    <property type="entry name" value="HATPase_C_sf"/>
</dbReference>
<dbReference type="Gene3D" id="1.10.287.130">
    <property type="match status" value="1"/>
</dbReference>
<keyword evidence="20" id="KW-1185">Reference proteome</keyword>
<dbReference type="STRING" id="538381.GCA_001696535_03083"/>
<evidence type="ECO:0000259" key="17">
    <source>
        <dbReference type="PROSITE" id="PS50109"/>
    </source>
</evidence>
<keyword evidence="7" id="KW-0808">Transferase</keyword>
<keyword evidence="14 16" id="KW-0472">Membrane</keyword>
<feature type="domain" description="Histidine kinase" evidence="17">
    <location>
        <begin position="288"/>
        <end position="488"/>
    </location>
</feature>
<dbReference type="Pfam" id="PF00512">
    <property type="entry name" value="HisKA"/>
    <property type="match status" value="1"/>
</dbReference>
<comment type="catalytic activity">
    <reaction evidence="1">
        <text>ATP + protein L-histidine = ADP + protein N-phospho-L-histidine.</text>
        <dbReference type="EC" id="2.7.13.3"/>
    </reaction>
</comment>
<dbReference type="SMART" id="SM00304">
    <property type="entry name" value="HAMP"/>
    <property type="match status" value="1"/>
</dbReference>
<dbReference type="EMBL" id="OBML01000002">
    <property type="protein sequence ID" value="SOB97213.1"/>
    <property type="molecule type" value="Genomic_DNA"/>
</dbReference>